<gene>
    <name evidence="2" type="ORF">CEXT_133341</name>
</gene>
<keyword evidence="1" id="KW-0472">Membrane</keyword>
<keyword evidence="1" id="KW-0812">Transmembrane</keyword>
<proteinExistence type="predicted"/>
<evidence type="ECO:0000313" key="2">
    <source>
        <dbReference type="EMBL" id="GIZ04626.1"/>
    </source>
</evidence>
<keyword evidence="3" id="KW-1185">Reference proteome</keyword>
<name>A0AAV4YF23_CAEEX</name>
<organism evidence="2 3">
    <name type="scientific">Caerostris extrusa</name>
    <name type="common">Bark spider</name>
    <name type="synonym">Caerostris bankana</name>
    <dbReference type="NCBI Taxonomy" id="172846"/>
    <lineage>
        <taxon>Eukaryota</taxon>
        <taxon>Metazoa</taxon>
        <taxon>Ecdysozoa</taxon>
        <taxon>Arthropoda</taxon>
        <taxon>Chelicerata</taxon>
        <taxon>Arachnida</taxon>
        <taxon>Araneae</taxon>
        <taxon>Araneomorphae</taxon>
        <taxon>Entelegynae</taxon>
        <taxon>Araneoidea</taxon>
        <taxon>Araneidae</taxon>
        <taxon>Caerostris</taxon>
    </lineage>
</organism>
<sequence length="75" mass="8334">MEDPVLDPFLCTSAYSLLLGLFGVGVLFSRCHFTQGCRSSWNRKVQSMEKVRLSPVLVIVNTSEAISCPLVYLLP</sequence>
<evidence type="ECO:0000313" key="3">
    <source>
        <dbReference type="Proteomes" id="UP001054945"/>
    </source>
</evidence>
<dbReference type="EMBL" id="BPLR01019115">
    <property type="protein sequence ID" value="GIZ04626.1"/>
    <property type="molecule type" value="Genomic_DNA"/>
</dbReference>
<evidence type="ECO:0000256" key="1">
    <source>
        <dbReference type="SAM" id="Phobius"/>
    </source>
</evidence>
<dbReference type="AlphaFoldDB" id="A0AAV4YF23"/>
<accession>A0AAV4YF23</accession>
<dbReference type="Proteomes" id="UP001054945">
    <property type="component" value="Unassembled WGS sequence"/>
</dbReference>
<keyword evidence="1" id="KW-1133">Transmembrane helix</keyword>
<reference evidence="2 3" key="1">
    <citation type="submission" date="2021-06" db="EMBL/GenBank/DDBJ databases">
        <title>Caerostris extrusa draft genome.</title>
        <authorList>
            <person name="Kono N."/>
            <person name="Arakawa K."/>
        </authorList>
    </citation>
    <scope>NUCLEOTIDE SEQUENCE [LARGE SCALE GENOMIC DNA]</scope>
</reference>
<comment type="caution">
    <text evidence="2">The sequence shown here is derived from an EMBL/GenBank/DDBJ whole genome shotgun (WGS) entry which is preliminary data.</text>
</comment>
<protein>
    <submittedName>
        <fullName evidence="2">Uncharacterized protein</fullName>
    </submittedName>
</protein>
<feature type="transmembrane region" description="Helical" evidence="1">
    <location>
        <begin position="12"/>
        <end position="33"/>
    </location>
</feature>